<dbReference type="GO" id="GO:0004553">
    <property type="term" value="F:hydrolase activity, hydrolyzing O-glycosyl compounds"/>
    <property type="evidence" value="ECO:0007669"/>
    <property type="project" value="InterPro"/>
</dbReference>
<dbReference type="PANTHER" id="PTHR42812">
    <property type="entry name" value="BETA-XYLOSIDASE"/>
    <property type="match status" value="1"/>
</dbReference>
<dbReference type="SUPFAM" id="SSF75005">
    <property type="entry name" value="Arabinanase/levansucrase/invertase"/>
    <property type="match status" value="1"/>
</dbReference>
<dbReference type="InterPro" id="IPR006710">
    <property type="entry name" value="Glyco_hydro_43"/>
</dbReference>
<dbReference type="PANTHER" id="PTHR42812:SF12">
    <property type="entry name" value="BETA-XYLOSIDASE-RELATED"/>
    <property type="match status" value="1"/>
</dbReference>
<evidence type="ECO:0000256" key="3">
    <source>
        <dbReference type="ARBA" id="ARBA00023295"/>
    </source>
</evidence>
<feature type="active site" description="Proton donor" evidence="4">
    <location>
        <position position="182"/>
    </location>
</feature>
<evidence type="ECO:0000313" key="9">
    <source>
        <dbReference type="EMBL" id="AXG77685.1"/>
    </source>
</evidence>
<evidence type="ECO:0000259" key="8">
    <source>
        <dbReference type="Pfam" id="PF17851"/>
    </source>
</evidence>
<dbReference type="Gene3D" id="2.60.120.200">
    <property type="match status" value="1"/>
</dbReference>
<evidence type="ECO:0000313" key="10">
    <source>
        <dbReference type="Proteomes" id="UP000253868"/>
    </source>
</evidence>
<proteinExistence type="inferred from homology"/>
<feature type="active site" description="Proton acceptor" evidence="4">
    <location>
        <position position="14"/>
    </location>
</feature>
<keyword evidence="10" id="KW-1185">Reference proteome</keyword>
<feature type="region of interest" description="Disordered" evidence="7">
    <location>
        <begin position="461"/>
        <end position="480"/>
    </location>
</feature>
<organism evidence="9 10">
    <name type="scientific">Streptomyces paludis</name>
    <dbReference type="NCBI Taxonomy" id="2282738"/>
    <lineage>
        <taxon>Bacteria</taxon>
        <taxon>Bacillati</taxon>
        <taxon>Actinomycetota</taxon>
        <taxon>Actinomycetes</taxon>
        <taxon>Kitasatosporales</taxon>
        <taxon>Streptomycetaceae</taxon>
        <taxon>Streptomyces</taxon>
    </lineage>
</organism>
<sequence length="529" mass="57099">MSALNPLIPGFHPDPSVCRVGDDYYLACSTFEYLPGIPVFHSRDLAEWTLIGHVAERASQLAVAEVPTLGGAWAPTIRHHDGRFWCVVTDAMGRGSLIFTAERPEGPWSEGTVMRGVSGIDPDIVWDEDGTCYVTYSGLQLDTSAGSATHLGIQQVRMDPETGRALEEPRSLWSGTGLMFPEAPHLYRIDGHWYLMIAEGGTERGHSVSIARSDRPDGPFEGCPANPVLSARSTERPVQNTGHGDLVRAPDGSWLMVLLGMRPRGMTRAFSAMGRETFATALRWEDGWPVVDPVTLGEPRPEFRDRDELPGPALAPEWVAIRQEPSVVGDLAGRPGWVRLTAADGETGVEGSGDSADTAMDSPRPAFLGRRQLHERASFTALFDVGRGTGGLTLRMDEFHHYDIEAGAGQVRARARIGPVRQTWERPLTGDPGSVELRIITEPVGADGLERMGPDTVRLAFRTGGDGDGDDGGRDDGPGGGWQELAALDGRYIAAETAASFTGRVAGVYAAEGVVDVDWFAYTGQDNAR</sequence>
<dbReference type="InterPro" id="IPR051795">
    <property type="entry name" value="Glycosyl_Hydrlase_43"/>
</dbReference>
<dbReference type="OrthoDB" id="9801455at2"/>
<feature type="domain" description="Beta-xylosidase C-terminal Concanavalin A-like" evidence="8">
    <location>
        <begin position="306"/>
        <end position="407"/>
    </location>
</feature>
<dbReference type="Gene3D" id="2.115.10.20">
    <property type="entry name" value="Glycosyl hydrolase domain, family 43"/>
    <property type="match status" value="1"/>
</dbReference>
<dbReference type="GO" id="GO:0005975">
    <property type="term" value="P:carbohydrate metabolic process"/>
    <property type="evidence" value="ECO:0007669"/>
    <property type="project" value="InterPro"/>
</dbReference>
<dbReference type="RefSeq" id="WP_114659052.1">
    <property type="nucleotide sequence ID" value="NZ_CP031194.1"/>
</dbReference>
<dbReference type="InterPro" id="IPR013320">
    <property type="entry name" value="ConA-like_dom_sf"/>
</dbReference>
<evidence type="ECO:0000256" key="6">
    <source>
        <dbReference type="RuleBase" id="RU361187"/>
    </source>
</evidence>
<dbReference type="Proteomes" id="UP000253868">
    <property type="component" value="Chromosome"/>
</dbReference>
<dbReference type="Pfam" id="PF04616">
    <property type="entry name" value="Glyco_hydro_43"/>
    <property type="match status" value="1"/>
</dbReference>
<comment type="similarity">
    <text evidence="1 6">Belongs to the glycosyl hydrolase 43 family.</text>
</comment>
<dbReference type="Pfam" id="PF17851">
    <property type="entry name" value="GH43_C2"/>
    <property type="match status" value="1"/>
</dbReference>
<accession>A0A345HLW1</accession>
<keyword evidence="3 6" id="KW-0326">Glycosidase</keyword>
<dbReference type="InterPro" id="IPR023296">
    <property type="entry name" value="Glyco_hydro_beta-prop_sf"/>
</dbReference>
<feature type="site" description="Important for catalytic activity, responsible for pKa modulation of the active site Glu and correct orientation of both the proton donor and substrate" evidence="5">
    <location>
        <position position="121"/>
    </location>
</feature>
<name>A0A345HLW1_9ACTN</name>
<evidence type="ECO:0000256" key="7">
    <source>
        <dbReference type="SAM" id="MobiDB-lite"/>
    </source>
</evidence>
<keyword evidence="2 6" id="KW-0378">Hydrolase</keyword>
<protein>
    <submittedName>
        <fullName evidence="9">Glycoside hydrolase family 43 protein</fullName>
    </submittedName>
</protein>
<dbReference type="EMBL" id="CP031194">
    <property type="protein sequence ID" value="AXG77685.1"/>
    <property type="molecule type" value="Genomic_DNA"/>
</dbReference>
<evidence type="ECO:0000256" key="2">
    <source>
        <dbReference type="ARBA" id="ARBA00022801"/>
    </source>
</evidence>
<evidence type="ECO:0000256" key="1">
    <source>
        <dbReference type="ARBA" id="ARBA00009865"/>
    </source>
</evidence>
<evidence type="ECO:0000256" key="4">
    <source>
        <dbReference type="PIRSR" id="PIRSR606710-1"/>
    </source>
</evidence>
<dbReference type="CDD" id="cd18617">
    <property type="entry name" value="GH43_XynB-like"/>
    <property type="match status" value="1"/>
</dbReference>
<reference evidence="10" key="1">
    <citation type="submission" date="2018-07" db="EMBL/GenBank/DDBJ databases">
        <authorList>
            <person name="Zhao J."/>
        </authorList>
    </citation>
    <scope>NUCLEOTIDE SEQUENCE [LARGE SCALE GENOMIC DNA]</scope>
    <source>
        <strain evidence="10">GSSD-12</strain>
    </source>
</reference>
<dbReference type="InterPro" id="IPR041542">
    <property type="entry name" value="GH43_C2"/>
</dbReference>
<dbReference type="KEGG" id="spad:DVK44_08215"/>
<gene>
    <name evidence="9" type="ORF">DVK44_08215</name>
</gene>
<dbReference type="SUPFAM" id="SSF49899">
    <property type="entry name" value="Concanavalin A-like lectins/glucanases"/>
    <property type="match status" value="1"/>
</dbReference>
<evidence type="ECO:0000256" key="5">
    <source>
        <dbReference type="PIRSR" id="PIRSR606710-2"/>
    </source>
</evidence>
<dbReference type="AlphaFoldDB" id="A0A345HLW1"/>